<feature type="compositionally biased region" description="Basic and acidic residues" evidence="1">
    <location>
        <begin position="206"/>
        <end position="221"/>
    </location>
</feature>
<dbReference type="AlphaFoldDB" id="A0A9Q0K0V1"/>
<protein>
    <submittedName>
        <fullName evidence="2">Uncharacterized protein</fullName>
    </submittedName>
</protein>
<comment type="caution">
    <text evidence="2">The sequence shown here is derived from an EMBL/GenBank/DDBJ whole genome shotgun (WGS) entry which is preliminary data.</text>
</comment>
<feature type="region of interest" description="Disordered" evidence="1">
    <location>
        <begin position="242"/>
        <end position="265"/>
    </location>
</feature>
<dbReference type="OrthoDB" id="1928288at2759"/>
<dbReference type="PANTHER" id="PTHR33167:SF26">
    <property type="entry name" value="EXPRESSED PROTEIN"/>
    <property type="match status" value="1"/>
</dbReference>
<reference evidence="2" key="1">
    <citation type="journal article" date="2023" name="Plant J.">
        <title>The genome of the king protea, Protea cynaroides.</title>
        <authorList>
            <person name="Chang J."/>
            <person name="Duong T.A."/>
            <person name="Schoeman C."/>
            <person name="Ma X."/>
            <person name="Roodt D."/>
            <person name="Barker N."/>
            <person name="Li Z."/>
            <person name="Van de Peer Y."/>
            <person name="Mizrachi E."/>
        </authorList>
    </citation>
    <scope>NUCLEOTIDE SEQUENCE</scope>
    <source>
        <tissue evidence="2">Young leaves</tissue>
    </source>
</reference>
<dbReference type="PANTHER" id="PTHR33167">
    <property type="entry name" value="TRANSCRIPTION FACTOR, PUTATIVE (DUF863)-RELATED"/>
    <property type="match status" value="1"/>
</dbReference>
<feature type="region of interest" description="Disordered" evidence="1">
    <location>
        <begin position="278"/>
        <end position="299"/>
    </location>
</feature>
<evidence type="ECO:0000313" key="3">
    <source>
        <dbReference type="Proteomes" id="UP001141806"/>
    </source>
</evidence>
<feature type="compositionally biased region" description="Polar residues" evidence="1">
    <location>
        <begin position="286"/>
        <end position="299"/>
    </location>
</feature>
<evidence type="ECO:0000256" key="1">
    <source>
        <dbReference type="SAM" id="MobiDB-lite"/>
    </source>
</evidence>
<keyword evidence="3" id="KW-1185">Reference proteome</keyword>
<accession>A0A9Q0K0V1</accession>
<gene>
    <name evidence="2" type="ORF">NE237_024911</name>
</gene>
<dbReference type="EMBL" id="JAMYWD010000010">
    <property type="protein sequence ID" value="KAJ4957800.1"/>
    <property type="molecule type" value="Genomic_DNA"/>
</dbReference>
<dbReference type="Proteomes" id="UP001141806">
    <property type="component" value="Unassembled WGS sequence"/>
</dbReference>
<proteinExistence type="predicted"/>
<feature type="region of interest" description="Disordered" evidence="1">
    <location>
        <begin position="185"/>
        <end position="221"/>
    </location>
</feature>
<name>A0A9Q0K0V1_9MAGN</name>
<sequence length="314" mass="36063">MSNRRDARDPAVVFCRHGNRTPKRFLKENIKKACLDKFQDSMDRLFEQFNTESVRKTMLMHEEIFKEQVRELHRLYRVQKMLMDGLRNKEPKLHQLVDQSHQATRGGPDFTEMDNRTGFWSPGTSSQNNHSSFGNWHHQAATNSGHILHRHYSVRADPSSQEHSGSCSADALRIPRGFDLERPAEEDLSTDASAIEDQARPSFLRPSKDKMSINSSHDPRFYPDEEREIELTLSIGCGSTITKSRKHHPHTSIDLGCSGSTHDEIRQSNPSMAIRLDREENHADPTKNTAPATFNRESLQQPPWLFHSLSLNRT</sequence>
<evidence type="ECO:0000313" key="2">
    <source>
        <dbReference type="EMBL" id="KAJ4957800.1"/>
    </source>
</evidence>
<organism evidence="2 3">
    <name type="scientific">Protea cynaroides</name>
    <dbReference type="NCBI Taxonomy" id="273540"/>
    <lineage>
        <taxon>Eukaryota</taxon>
        <taxon>Viridiplantae</taxon>
        <taxon>Streptophyta</taxon>
        <taxon>Embryophyta</taxon>
        <taxon>Tracheophyta</taxon>
        <taxon>Spermatophyta</taxon>
        <taxon>Magnoliopsida</taxon>
        <taxon>Proteales</taxon>
        <taxon>Proteaceae</taxon>
        <taxon>Protea</taxon>
    </lineage>
</organism>